<keyword evidence="2 3" id="KW-0175">Coiled coil</keyword>
<evidence type="ECO:0000256" key="4">
    <source>
        <dbReference type="SAM" id="MobiDB-lite"/>
    </source>
</evidence>
<reference evidence="6" key="2">
    <citation type="submission" date="2022-10" db="EMBL/GenBank/DDBJ databases">
        <authorList>
            <consortium name="ENA_rothamsted_submissions"/>
            <consortium name="culmorum"/>
            <person name="King R."/>
        </authorList>
    </citation>
    <scope>NUCLEOTIDE SEQUENCE</scope>
</reference>
<sequence>MGLLEEMFAKKTEKNRSRPIKSVLTKESSKRTSETDKENRTNSSTFGFSRNIQGDLGASSSKDESVPKRDHVKKSQDSVRPIDAKPKERRPWFRISPKITKKVKVSSAVSKSTDVELRKNRSSSLPSKSNVTSIRGQNPKLEGDDLSRTSSVTNLEAEQRSSKGAKPRKSSSRDRIDKIVDSRKNDKKGLTKNNNKLEGNETPFLSLDSTIEEDIQQLKRQLQEMAQEKTNLALQLGEKNGQVNFLQKENSKLKSLQEECNLQLEKLAEDNTALRNRLRDVAHSPLSDNEKQQLLFESHRHHNSAPASIATNILDEGNGGDTTCTTPDWDKHSSGNISEVSVACLQDKINQMQETHYSTNEELQATLQELTDLQMQLTELRQENERLNEEKTLMFDSLCRQTERLNDSRNELESLKQHLYQEKDRGDFEVAAEREQKLVDLLKTVQEERESLAQQVDRLDGERREASEGAAAQEGALERSRERVRTLESALTAKQAEIKEWEGELTRARDQLNGRQIEVNRLKDLLDNARTKIVELEQDRTLSDKSELDELLDNARKEKDSLESEVAHLKEQLAIGKNEIEKLKEQVSVLREECKVTRNNAKTTQSDLEYKCEKLQKEKNALADQLQEFQEALNELQVQSQCQLEDKRQLSAVLSETQRNLSEAERRNLNLEHEFEELKKTRDEENEEWEKFQDDLLTSVRVANDFKTEAQQELQRLILENKSCRERERQLKAEIEKLKVPTDPVPLRPTSFPGDDVALRRKNMALSRQSSRQSVKSLIESIESQAKPVITKTVSVSRSSSSSSINSFASELRGPSSPSILPTPSPGSPLKSLNDWSESNNVKTPLKEQQPNKLNRDWSKSIMSDSITKTDIVKPKNDDGYRESILQKGIDFSRRNSYSDLSERKDPLNGLVKNGGSKRNALLKWCQNKTVGYRNIDITNFSSSWNDGLALCALLHTYLPDRVPYDSLTQHEKRRNFGLAFSAAESVGIPTTLNINDMVLLERPDWQQVMSYVTAIYKHFET</sequence>
<dbReference type="SUPFAM" id="SSF90257">
    <property type="entry name" value="Myosin rod fragments"/>
    <property type="match status" value="1"/>
</dbReference>
<feature type="compositionally biased region" description="Basic and acidic residues" evidence="4">
    <location>
        <begin position="171"/>
        <end position="189"/>
    </location>
</feature>
<keyword evidence="7" id="KW-1185">Reference proteome</keyword>
<reference evidence="6" key="1">
    <citation type="submission" date="2022-01" db="EMBL/GenBank/DDBJ databases">
        <authorList>
            <person name="King R."/>
        </authorList>
    </citation>
    <scope>NUCLEOTIDE SEQUENCE</scope>
</reference>
<feature type="compositionally biased region" description="Polar residues" evidence="4">
    <location>
        <begin position="834"/>
        <end position="853"/>
    </location>
</feature>
<dbReference type="EMBL" id="OU896710">
    <property type="protein sequence ID" value="CAG9821437.1"/>
    <property type="molecule type" value="Genomic_DNA"/>
</dbReference>
<evidence type="ECO:0000256" key="3">
    <source>
        <dbReference type="SAM" id="Coils"/>
    </source>
</evidence>
<feature type="compositionally biased region" description="Basic and acidic residues" evidence="4">
    <location>
        <begin position="27"/>
        <end position="40"/>
    </location>
</feature>
<comment type="similarity">
    <text evidence="1">Belongs to the cytospin-A family.</text>
</comment>
<feature type="compositionally biased region" description="Basic and acidic residues" evidence="4">
    <location>
        <begin position="454"/>
        <end position="467"/>
    </location>
</feature>
<dbReference type="InterPro" id="IPR001715">
    <property type="entry name" value="CH_dom"/>
</dbReference>
<dbReference type="InterPro" id="IPR050540">
    <property type="entry name" value="F-actin_Monoox_Mical"/>
</dbReference>
<evidence type="ECO:0000256" key="1">
    <source>
        <dbReference type="ARBA" id="ARBA00009452"/>
    </source>
</evidence>
<dbReference type="Proteomes" id="UP001153737">
    <property type="component" value="Chromosome 4"/>
</dbReference>
<dbReference type="PANTHER" id="PTHR23167:SF69">
    <property type="entry name" value="FI18193P1"/>
    <property type="match status" value="1"/>
</dbReference>
<name>A0A9N9SFY7_PHACE</name>
<dbReference type="PANTHER" id="PTHR23167">
    <property type="entry name" value="CALPONIN HOMOLOGY DOMAIN-CONTAINING PROTEIN DDB_G0272472-RELATED"/>
    <property type="match status" value="1"/>
</dbReference>
<dbReference type="OrthoDB" id="10017054at2759"/>
<protein>
    <recommendedName>
        <fullName evidence="5">Calponin-homology (CH) domain-containing protein</fullName>
    </recommendedName>
</protein>
<dbReference type="Gene3D" id="1.10.287.1490">
    <property type="match status" value="1"/>
</dbReference>
<dbReference type="AlphaFoldDB" id="A0A9N9SFY7"/>
<feature type="compositionally biased region" description="Low complexity" evidence="4">
    <location>
        <begin position="795"/>
        <end position="820"/>
    </location>
</feature>
<evidence type="ECO:0000256" key="2">
    <source>
        <dbReference type="ARBA" id="ARBA00023054"/>
    </source>
</evidence>
<dbReference type="Gene3D" id="1.10.418.10">
    <property type="entry name" value="Calponin-like domain"/>
    <property type="match status" value="1"/>
</dbReference>
<evidence type="ECO:0000259" key="5">
    <source>
        <dbReference type="PROSITE" id="PS50021"/>
    </source>
</evidence>
<feature type="region of interest" description="Disordered" evidence="4">
    <location>
        <begin position="454"/>
        <end position="481"/>
    </location>
</feature>
<feature type="region of interest" description="Disordered" evidence="4">
    <location>
        <begin position="1"/>
        <end position="203"/>
    </location>
</feature>
<feature type="coiled-coil region" evidence="3">
    <location>
        <begin position="208"/>
        <end position="277"/>
    </location>
</feature>
<dbReference type="PROSITE" id="PS50021">
    <property type="entry name" value="CH"/>
    <property type="match status" value="1"/>
</dbReference>
<dbReference type="CDD" id="cd21199">
    <property type="entry name" value="CH_CYTS"/>
    <property type="match status" value="1"/>
</dbReference>
<feature type="region of interest" description="Disordered" evidence="4">
    <location>
        <begin position="790"/>
        <end position="857"/>
    </location>
</feature>
<organism evidence="6 7">
    <name type="scientific">Phaedon cochleariae</name>
    <name type="common">Mustard beetle</name>
    <dbReference type="NCBI Taxonomy" id="80249"/>
    <lineage>
        <taxon>Eukaryota</taxon>
        <taxon>Metazoa</taxon>
        <taxon>Ecdysozoa</taxon>
        <taxon>Arthropoda</taxon>
        <taxon>Hexapoda</taxon>
        <taxon>Insecta</taxon>
        <taxon>Pterygota</taxon>
        <taxon>Neoptera</taxon>
        <taxon>Endopterygota</taxon>
        <taxon>Coleoptera</taxon>
        <taxon>Polyphaga</taxon>
        <taxon>Cucujiformia</taxon>
        <taxon>Chrysomeloidea</taxon>
        <taxon>Chrysomelidae</taxon>
        <taxon>Chrysomelinae</taxon>
        <taxon>Chrysomelini</taxon>
        <taxon>Phaedon</taxon>
    </lineage>
</organism>
<dbReference type="FunFam" id="1.10.418.10:FF:000020">
    <property type="entry name" value="Cytospin-A isoform 1"/>
    <property type="match status" value="1"/>
</dbReference>
<feature type="compositionally biased region" description="Basic and acidic residues" evidence="4">
    <location>
        <begin position="7"/>
        <end position="16"/>
    </location>
</feature>
<proteinExistence type="inferred from homology"/>
<feature type="compositionally biased region" description="Polar residues" evidence="4">
    <location>
        <begin position="41"/>
        <end position="52"/>
    </location>
</feature>
<feature type="compositionally biased region" description="Basic and acidic residues" evidence="4">
    <location>
        <begin position="61"/>
        <end position="91"/>
    </location>
</feature>
<accession>A0A9N9SFY7</accession>
<evidence type="ECO:0000313" key="7">
    <source>
        <dbReference type="Proteomes" id="UP001153737"/>
    </source>
</evidence>
<gene>
    <name evidence="6" type="ORF">PHAECO_LOCUS7917</name>
</gene>
<dbReference type="Pfam" id="PF00307">
    <property type="entry name" value="CH"/>
    <property type="match status" value="1"/>
</dbReference>
<feature type="compositionally biased region" description="Polar residues" evidence="4">
    <location>
        <begin position="122"/>
        <end position="136"/>
    </location>
</feature>
<evidence type="ECO:0000313" key="6">
    <source>
        <dbReference type="EMBL" id="CAG9821437.1"/>
    </source>
</evidence>
<dbReference type="SUPFAM" id="SSF47576">
    <property type="entry name" value="Calponin-homology domain, CH-domain"/>
    <property type="match status" value="1"/>
</dbReference>
<dbReference type="SMART" id="SM00033">
    <property type="entry name" value="CH"/>
    <property type="match status" value="1"/>
</dbReference>
<feature type="domain" description="Calponin-homology (CH)" evidence="5">
    <location>
        <begin position="916"/>
        <end position="1021"/>
    </location>
</feature>
<dbReference type="InterPro" id="IPR036872">
    <property type="entry name" value="CH_dom_sf"/>
</dbReference>